<proteinExistence type="predicted"/>
<dbReference type="SUPFAM" id="SSF55874">
    <property type="entry name" value="ATPase domain of HSP90 chaperone/DNA topoisomerase II/histidine kinase"/>
    <property type="match status" value="1"/>
</dbReference>
<keyword evidence="6" id="KW-0175">Coiled coil</keyword>
<dbReference type="InterPro" id="IPR050482">
    <property type="entry name" value="Sensor_HK_TwoCompSys"/>
</dbReference>
<dbReference type="InterPro" id="IPR029016">
    <property type="entry name" value="GAF-like_dom_sf"/>
</dbReference>
<dbReference type="InterPro" id="IPR003594">
    <property type="entry name" value="HATPase_dom"/>
</dbReference>
<feature type="domain" description="GAF" evidence="7">
    <location>
        <begin position="25"/>
        <end position="176"/>
    </location>
</feature>
<dbReference type="Gene3D" id="1.20.5.1930">
    <property type="match status" value="1"/>
</dbReference>
<accession>A0ABV5AU80</accession>
<evidence type="ECO:0000256" key="3">
    <source>
        <dbReference type="ARBA" id="ARBA00022679"/>
    </source>
</evidence>
<name>A0ABV5AU80_9BACL</name>
<dbReference type="InterPro" id="IPR011712">
    <property type="entry name" value="Sig_transdc_His_kin_sub3_dim/P"/>
</dbReference>
<evidence type="ECO:0000313" key="10">
    <source>
        <dbReference type="Proteomes" id="UP001580346"/>
    </source>
</evidence>
<comment type="catalytic activity">
    <reaction evidence="1">
        <text>ATP + protein L-histidine = ADP + protein N-phospho-L-histidine.</text>
        <dbReference type="EC" id="2.7.13.3"/>
    </reaction>
</comment>
<comment type="caution">
    <text evidence="9">The sequence shown here is derived from an EMBL/GenBank/DDBJ whole genome shotgun (WGS) entry which is preliminary data.</text>
</comment>
<evidence type="ECO:0000313" key="9">
    <source>
        <dbReference type="EMBL" id="MFB5266711.1"/>
    </source>
</evidence>
<evidence type="ECO:0000256" key="2">
    <source>
        <dbReference type="ARBA" id="ARBA00012438"/>
    </source>
</evidence>
<dbReference type="Gene3D" id="3.30.565.10">
    <property type="entry name" value="Histidine kinase-like ATPase, C-terminal domain"/>
    <property type="match status" value="1"/>
</dbReference>
<keyword evidence="5" id="KW-0902">Two-component regulatory system</keyword>
<dbReference type="Pfam" id="PF13185">
    <property type="entry name" value="GAF_2"/>
    <property type="match status" value="1"/>
</dbReference>
<dbReference type="Pfam" id="PF02518">
    <property type="entry name" value="HATPase_c"/>
    <property type="match status" value="1"/>
</dbReference>
<gene>
    <name evidence="9" type="ORF">ACE41H_07920</name>
</gene>
<dbReference type="InterPro" id="IPR036890">
    <property type="entry name" value="HATPase_C_sf"/>
</dbReference>
<evidence type="ECO:0000256" key="4">
    <source>
        <dbReference type="ARBA" id="ARBA00022777"/>
    </source>
</evidence>
<keyword evidence="10" id="KW-1185">Reference proteome</keyword>
<organism evidence="9 10">
    <name type="scientific">Paenibacillus enshidis</name>
    <dbReference type="NCBI Taxonomy" id="1458439"/>
    <lineage>
        <taxon>Bacteria</taxon>
        <taxon>Bacillati</taxon>
        <taxon>Bacillota</taxon>
        <taxon>Bacilli</taxon>
        <taxon>Bacillales</taxon>
        <taxon>Paenibacillaceae</taxon>
        <taxon>Paenibacillus</taxon>
    </lineage>
</organism>
<feature type="domain" description="Histidine kinase/HSP90-like ATPase" evidence="8">
    <location>
        <begin position="456"/>
        <end position="551"/>
    </location>
</feature>
<evidence type="ECO:0000256" key="5">
    <source>
        <dbReference type="ARBA" id="ARBA00023012"/>
    </source>
</evidence>
<evidence type="ECO:0000256" key="6">
    <source>
        <dbReference type="SAM" id="Coils"/>
    </source>
</evidence>
<sequence length="554" mass="60277">MNNSARMQELITLKTIAETLNHSSTLQPMLQNVLGQLLDLTGLTTGWIFLMDTSHEYEFVADRNLPPALTYRDKQPMKCGSCWCVDKYRGGRLHNAVNILNCKRLEDAEEQRTADTGGITHHATVPLRSAERSYGLMNVAAPGKNHFTDSELALLQSVALQIGGALERIRLFEAEQRRARLFSKAGEFGGELAKMAAGAGTRLCLVADRVTRLIGETFADWPVAALFEPEDDGYSLRSLYSGSSLSREGIAADGQLLPLLMKGAASSRPVRASATELAELRRGTGDNGTRLKAAFVATVPSWCQQPAVLIIGCSGKEEEAAQVDAVVIEAVVEHITVTLERVKLEEQQRLLTRLEERNRLARDLHDSVSQLLFSLSLTAKGVESMLTGENDGPAAAAVRDMHQLSQTALQEMRSLIRQLRPAGLEAGLLAALQEYGAMLRLEVRAEMEGVSQLPSLIEETLWRIGQEALNNVVKHAGIGAADIRLRLLPDRAVLRIADQGRGGAQERPVTGVAHYGLANMRHRAELQGGSCTIASSPGNGTVVEAVIPLNRFSR</sequence>
<reference evidence="9 10" key="1">
    <citation type="submission" date="2024-09" db="EMBL/GenBank/DDBJ databases">
        <title>Paenibacillus zeirhizospherea sp. nov., isolated from surface of the maize (Zea mays) roots in a horticulture field, Hungary.</title>
        <authorList>
            <person name="Marton D."/>
            <person name="Farkas M."/>
            <person name="Bedics A."/>
            <person name="Toth E."/>
            <person name="Tancsics A."/>
            <person name="Boka K."/>
            <person name="Maroti G."/>
            <person name="Kriszt B."/>
            <person name="Cserhati M."/>
        </authorList>
    </citation>
    <scope>NUCLEOTIDE SEQUENCE [LARGE SCALE GENOMIC DNA]</scope>
    <source>
        <strain evidence="9 10">KCTC 33519</strain>
    </source>
</reference>
<dbReference type="SUPFAM" id="SSF55781">
    <property type="entry name" value="GAF domain-like"/>
    <property type="match status" value="1"/>
</dbReference>
<feature type="coiled-coil region" evidence="6">
    <location>
        <begin position="337"/>
        <end position="364"/>
    </location>
</feature>
<dbReference type="Proteomes" id="UP001580346">
    <property type="component" value="Unassembled WGS sequence"/>
</dbReference>
<dbReference type="Pfam" id="PF07730">
    <property type="entry name" value="HisKA_3"/>
    <property type="match status" value="1"/>
</dbReference>
<dbReference type="RefSeq" id="WP_375354591.1">
    <property type="nucleotide sequence ID" value="NZ_JBHHMI010000005.1"/>
</dbReference>
<dbReference type="GO" id="GO:0016301">
    <property type="term" value="F:kinase activity"/>
    <property type="evidence" value="ECO:0007669"/>
    <property type="project" value="UniProtKB-KW"/>
</dbReference>
<dbReference type="Gene3D" id="3.30.450.40">
    <property type="match status" value="1"/>
</dbReference>
<dbReference type="PANTHER" id="PTHR24421">
    <property type="entry name" value="NITRATE/NITRITE SENSOR PROTEIN NARX-RELATED"/>
    <property type="match status" value="1"/>
</dbReference>
<dbReference type="InterPro" id="IPR003018">
    <property type="entry name" value="GAF"/>
</dbReference>
<evidence type="ECO:0000259" key="7">
    <source>
        <dbReference type="SMART" id="SM00065"/>
    </source>
</evidence>
<dbReference type="EC" id="2.7.13.3" evidence="2"/>
<protein>
    <recommendedName>
        <fullName evidence="2">histidine kinase</fullName>
        <ecNumber evidence="2">2.7.13.3</ecNumber>
    </recommendedName>
</protein>
<keyword evidence="3" id="KW-0808">Transferase</keyword>
<dbReference type="EMBL" id="JBHHMI010000005">
    <property type="protein sequence ID" value="MFB5266711.1"/>
    <property type="molecule type" value="Genomic_DNA"/>
</dbReference>
<dbReference type="PANTHER" id="PTHR24421:SF40">
    <property type="entry name" value="SENSOR HISTIDINE KINASE YHCY"/>
    <property type="match status" value="1"/>
</dbReference>
<evidence type="ECO:0000256" key="1">
    <source>
        <dbReference type="ARBA" id="ARBA00000085"/>
    </source>
</evidence>
<dbReference type="SMART" id="SM00387">
    <property type="entry name" value="HATPase_c"/>
    <property type="match status" value="1"/>
</dbReference>
<dbReference type="SMART" id="SM00065">
    <property type="entry name" value="GAF"/>
    <property type="match status" value="1"/>
</dbReference>
<dbReference type="CDD" id="cd16917">
    <property type="entry name" value="HATPase_UhpB-NarQ-NarX-like"/>
    <property type="match status" value="1"/>
</dbReference>
<keyword evidence="4 9" id="KW-0418">Kinase</keyword>
<evidence type="ECO:0000259" key="8">
    <source>
        <dbReference type="SMART" id="SM00387"/>
    </source>
</evidence>